<dbReference type="PANTHER" id="PTHR43542">
    <property type="entry name" value="METHYLTRANSFERASE"/>
    <property type="match status" value="1"/>
</dbReference>
<dbReference type="Gene3D" id="3.40.50.150">
    <property type="entry name" value="Vaccinia Virus protein VP39"/>
    <property type="match status" value="1"/>
</dbReference>
<evidence type="ECO:0000256" key="1">
    <source>
        <dbReference type="ARBA" id="ARBA00022603"/>
    </source>
</evidence>
<dbReference type="PIRSF" id="PIRSF004553">
    <property type="entry name" value="CHP00095"/>
    <property type="match status" value="1"/>
</dbReference>
<dbReference type="InterPro" id="IPR029063">
    <property type="entry name" value="SAM-dependent_MTases_sf"/>
</dbReference>
<dbReference type="SUPFAM" id="SSF53335">
    <property type="entry name" value="S-adenosyl-L-methionine-dependent methyltransferases"/>
    <property type="match status" value="1"/>
</dbReference>
<dbReference type="InterPro" id="IPR004398">
    <property type="entry name" value="RNA_MeTrfase_RsmD"/>
</dbReference>
<keyword evidence="2 3" id="KW-0808">Transferase</keyword>
<dbReference type="Pfam" id="PF03602">
    <property type="entry name" value="Cons_hypoth95"/>
    <property type="match status" value="1"/>
</dbReference>
<dbReference type="GO" id="GO:0008168">
    <property type="term" value="F:methyltransferase activity"/>
    <property type="evidence" value="ECO:0007669"/>
    <property type="project" value="UniProtKB-KW"/>
</dbReference>
<dbReference type="EMBL" id="MEVT01000006">
    <property type="protein sequence ID" value="OGC63446.1"/>
    <property type="molecule type" value="Genomic_DNA"/>
</dbReference>
<dbReference type="PANTHER" id="PTHR43542:SF1">
    <property type="entry name" value="METHYLTRANSFERASE"/>
    <property type="match status" value="1"/>
</dbReference>
<proteinExistence type="predicted"/>
<keyword evidence="1 3" id="KW-0489">Methyltransferase</keyword>
<dbReference type="NCBIfam" id="TIGR00095">
    <property type="entry name" value="16S rRNA (guanine(966)-N(2))-methyltransferase RsmD"/>
    <property type="match status" value="1"/>
</dbReference>
<evidence type="ECO:0000313" key="3">
    <source>
        <dbReference type="EMBL" id="OGC63446.1"/>
    </source>
</evidence>
<name>A0A1F4W206_UNCKA</name>
<accession>A0A1F4W206</accession>
<dbReference type="AlphaFoldDB" id="A0A1F4W206"/>
<dbReference type="GO" id="GO:0031167">
    <property type="term" value="P:rRNA methylation"/>
    <property type="evidence" value="ECO:0007669"/>
    <property type="project" value="InterPro"/>
</dbReference>
<sequence length="184" mass="20259">MATMIRVTTGTAKNKKLIAPNIEGFRAVQDVAKLALFSILGDKIIGAECLDLFAGSGSVGIEALSRGAAYCDFVDENPKAVEAIEVNLRNCGFEENCEIHRKNAAKFTGDTDKKYDVIFADPFYDDTKHVFLFSNIEMVLEDNGVVVFFHAPETDIQANLAKTTLKIIDQRKFGKSVFSVLRKG</sequence>
<reference evidence="3 4" key="1">
    <citation type="journal article" date="2016" name="Nat. Commun.">
        <title>Thousands of microbial genomes shed light on interconnected biogeochemical processes in an aquifer system.</title>
        <authorList>
            <person name="Anantharaman K."/>
            <person name="Brown C.T."/>
            <person name="Hug L.A."/>
            <person name="Sharon I."/>
            <person name="Castelle C.J."/>
            <person name="Probst A.J."/>
            <person name="Thomas B.C."/>
            <person name="Singh A."/>
            <person name="Wilkins M.J."/>
            <person name="Karaoz U."/>
            <person name="Brodie E.L."/>
            <person name="Williams K.H."/>
            <person name="Hubbard S.S."/>
            <person name="Banfield J.F."/>
        </authorList>
    </citation>
    <scope>NUCLEOTIDE SEQUENCE [LARGE SCALE GENOMIC DNA]</scope>
</reference>
<comment type="caution">
    <text evidence="3">The sequence shown here is derived from an EMBL/GenBank/DDBJ whole genome shotgun (WGS) entry which is preliminary data.</text>
</comment>
<organism evidence="3 4">
    <name type="scientific">candidate division WWE3 bacterium RIFOXYA2_FULL_46_9</name>
    <dbReference type="NCBI Taxonomy" id="1802636"/>
    <lineage>
        <taxon>Bacteria</taxon>
        <taxon>Katanobacteria</taxon>
    </lineage>
</organism>
<evidence type="ECO:0000256" key="2">
    <source>
        <dbReference type="ARBA" id="ARBA00022679"/>
    </source>
</evidence>
<protein>
    <submittedName>
        <fullName evidence="3">16S rRNA (Guanine(966)-N(2))-methyltransferase RsmD</fullName>
    </submittedName>
</protein>
<dbReference type="CDD" id="cd02440">
    <property type="entry name" value="AdoMet_MTases"/>
    <property type="match status" value="1"/>
</dbReference>
<gene>
    <name evidence="3" type="ORF">A2264_01820</name>
</gene>
<evidence type="ECO:0000313" key="4">
    <source>
        <dbReference type="Proteomes" id="UP000176614"/>
    </source>
</evidence>
<dbReference type="Proteomes" id="UP000176614">
    <property type="component" value="Unassembled WGS sequence"/>
</dbReference>